<protein>
    <submittedName>
        <fullName evidence="1">Uncharacterized protein</fullName>
    </submittedName>
</protein>
<reference evidence="1" key="1">
    <citation type="submission" date="2022-08" db="EMBL/GenBank/DDBJ databases">
        <title>Genome Sequence of Fusarium decemcellulare.</title>
        <authorList>
            <person name="Buettner E."/>
        </authorList>
    </citation>
    <scope>NUCLEOTIDE SEQUENCE</scope>
    <source>
        <strain evidence="1">Babe19</strain>
    </source>
</reference>
<accession>A0ACC1S562</accession>
<organism evidence="1 2">
    <name type="scientific">Fusarium decemcellulare</name>
    <dbReference type="NCBI Taxonomy" id="57161"/>
    <lineage>
        <taxon>Eukaryota</taxon>
        <taxon>Fungi</taxon>
        <taxon>Dikarya</taxon>
        <taxon>Ascomycota</taxon>
        <taxon>Pezizomycotina</taxon>
        <taxon>Sordariomycetes</taxon>
        <taxon>Hypocreomycetidae</taxon>
        <taxon>Hypocreales</taxon>
        <taxon>Nectriaceae</taxon>
        <taxon>Fusarium</taxon>
        <taxon>Fusarium decemcellulare species complex</taxon>
    </lineage>
</organism>
<evidence type="ECO:0000313" key="2">
    <source>
        <dbReference type="Proteomes" id="UP001148629"/>
    </source>
</evidence>
<evidence type="ECO:0000313" key="1">
    <source>
        <dbReference type="EMBL" id="KAJ3532182.1"/>
    </source>
</evidence>
<gene>
    <name evidence="1" type="ORF">NM208_g8555</name>
</gene>
<keyword evidence="2" id="KW-1185">Reference proteome</keyword>
<comment type="caution">
    <text evidence="1">The sequence shown here is derived from an EMBL/GenBank/DDBJ whole genome shotgun (WGS) entry which is preliminary data.</text>
</comment>
<name>A0ACC1S562_9HYPO</name>
<dbReference type="EMBL" id="JANRMS010000986">
    <property type="protein sequence ID" value="KAJ3532182.1"/>
    <property type="molecule type" value="Genomic_DNA"/>
</dbReference>
<dbReference type="Proteomes" id="UP001148629">
    <property type="component" value="Unassembled WGS sequence"/>
</dbReference>
<proteinExistence type="predicted"/>
<sequence length="325" mass="36649">MAPPVTGSGNGGQVILSKSNDIPARDDQPPKAVHVQSRSSTDRVLMPPPPFLPQHPQRSQQETSSTKGLEKDSVTQRDRATNGYTSSVRQGALPRIIHLRHQSLDDFFKENQRNRVVEEYADALTLWPVGRRVFKGERKTPFDEAHWGSDTEFHNPFRYGPASTTEISNFMQKEQMRCLQCFDLAGNAIAQASTSTDFRNSAIIKPNNRKVSSKQKTPVPRIIDKTKRLGSNGKDGAEKVPRKKLTEREKRGNHVQSEKKRRESIQKGIDDLRQLVPELKSEKYSKSTMLFIAADWLEELIRGNEELRAQLSALEDQAGGSHGQR</sequence>